<dbReference type="AlphaFoldDB" id="A0A7J7IWJ2"/>
<reference evidence="1" key="1">
    <citation type="submission" date="2020-06" db="EMBL/GenBank/DDBJ databases">
        <title>Draft genome of Bugula neritina, a colonial animal packing powerful symbionts and potential medicines.</title>
        <authorList>
            <person name="Rayko M."/>
        </authorList>
    </citation>
    <scope>NUCLEOTIDE SEQUENCE [LARGE SCALE GENOMIC DNA]</scope>
    <source>
        <strain evidence="1">Kwan_BN1</strain>
    </source>
</reference>
<name>A0A7J7IWJ2_BUGNE</name>
<keyword evidence="2" id="KW-1185">Reference proteome</keyword>
<evidence type="ECO:0000313" key="1">
    <source>
        <dbReference type="EMBL" id="KAF6017608.1"/>
    </source>
</evidence>
<sequence>MVTAASTHQVARSSVRAVEMIANDVQGKKVRISMKSLGIATNEDKLSAEDKQKNADAKRRCYQRTEMILGKEAKKNKEFKMHLLTCEYREMHAMMKQEKANYEKSLREGSALNITNPYKKEYGYVTVNPHNFTFISQPEPCRGNDTILVTVHSATQVNTLQYIILWYYIHGMLCYVRCHFIYCLKLSIPPL</sequence>
<proteinExistence type="predicted"/>
<gene>
    <name evidence="1" type="ORF">EB796_024089</name>
</gene>
<organism evidence="1 2">
    <name type="scientific">Bugula neritina</name>
    <name type="common">Brown bryozoan</name>
    <name type="synonym">Sertularia neritina</name>
    <dbReference type="NCBI Taxonomy" id="10212"/>
    <lineage>
        <taxon>Eukaryota</taxon>
        <taxon>Metazoa</taxon>
        <taxon>Spiralia</taxon>
        <taxon>Lophotrochozoa</taxon>
        <taxon>Bryozoa</taxon>
        <taxon>Gymnolaemata</taxon>
        <taxon>Cheilostomatida</taxon>
        <taxon>Flustrina</taxon>
        <taxon>Buguloidea</taxon>
        <taxon>Bugulidae</taxon>
        <taxon>Bugula</taxon>
    </lineage>
</organism>
<dbReference type="Proteomes" id="UP000593567">
    <property type="component" value="Unassembled WGS sequence"/>
</dbReference>
<evidence type="ECO:0000313" key="2">
    <source>
        <dbReference type="Proteomes" id="UP000593567"/>
    </source>
</evidence>
<protein>
    <submittedName>
        <fullName evidence="1">Uncharacterized protein</fullName>
    </submittedName>
</protein>
<accession>A0A7J7IWJ2</accession>
<comment type="caution">
    <text evidence="1">The sequence shown here is derived from an EMBL/GenBank/DDBJ whole genome shotgun (WGS) entry which is preliminary data.</text>
</comment>
<dbReference type="EMBL" id="VXIV02003375">
    <property type="protein sequence ID" value="KAF6017608.1"/>
    <property type="molecule type" value="Genomic_DNA"/>
</dbReference>